<dbReference type="EMBL" id="LSRX01000045">
    <property type="protein sequence ID" value="OLQ12330.1"/>
    <property type="molecule type" value="Genomic_DNA"/>
</dbReference>
<accession>A0A1Q9EY06</accession>
<keyword evidence="2" id="KW-1185">Reference proteome</keyword>
<evidence type="ECO:0000313" key="2">
    <source>
        <dbReference type="Proteomes" id="UP000186817"/>
    </source>
</evidence>
<proteinExistence type="predicted"/>
<evidence type="ECO:0000313" key="1">
    <source>
        <dbReference type="EMBL" id="OLQ12330.1"/>
    </source>
</evidence>
<dbReference type="AlphaFoldDB" id="A0A1Q9EY06"/>
<comment type="caution">
    <text evidence="1">The sequence shown here is derived from an EMBL/GenBank/DDBJ whole genome shotgun (WGS) entry which is preliminary data.</text>
</comment>
<organism evidence="1 2">
    <name type="scientific">Symbiodinium microadriaticum</name>
    <name type="common">Dinoflagellate</name>
    <name type="synonym">Zooxanthella microadriatica</name>
    <dbReference type="NCBI Taxonomy" id="2951"/>
    <lineage>
        <taxon>Eukaryota</taxon>
        <taxon>Sar</taxon>
        <taxon>Alveolata</taxon>
        <taxon>Dinophyceae</taxon>
        <taxon>Suessiales</taxon>
        <taxon>Symbiodiniaceae</taxon>
        <taxon>Symbiodinium</taxon>
    </lineage>
</organism>
<dbReference type="Gene3D" id="2.60.120.620">
    <property type="entry name" value="q2cbj1_9rhob like domain"/>
    <property type="match status" value="1"/>
</dbReference>
<reference evidence="1 2" key="1">
    <citation type="submission" date="2016-02" db="EMBL/GenBank/DDBJ databases">
        <title>Genome analysis of coral dinoflagellate symbionts highlights evolutionary adaptations to a symbiotic lifestyle.</title>
        <authorList>
            <person name="Aranda M."/>
            <person name="Li Y."/>
            <person name="Liew Y.J."/>
            <person name="Baumgarten S."/>
            <person name="Simakov O."/>
            <person name="Wilson M."/>
            <person name="Piel J."/>
            <person name="Ashoor H."/>
            <person name="Bougouffa S."/>
            <person name="Bajic V.B."/>
            <person name="Ryu T."/>
            <person name="Ravasi T."/>
            <person name="Bayer T."/>
            <person name="Micklem G."/>
            <person name="Kim H."/>
            <person name="Bhak J."/>
            <person name="Lajeunesse T.C."/>
            <person name="Voolstra C.R."/>
        </authorList>
    </citation>
    <scope>NUCLEOTIDE SEQUENCE [LARGE SCALE GENOMIC DNA]</scope>
    <source>
        <strain evidence="1 2">CCMP2467</strain>
    </source>
</reference>
<dbReference type="OrthoDB" id="444470at2759"/>
<dbReference type="Proteomes" id="UP000186817">
    <property type="component" value="Unassembled WGS sequence"/>
</dbReference>
<gene>
    <name evidence="1" type="ORF">AK812_SmicGene3790</name>
</gene>
<dbReference type="SUPFAM" id="SSF51197">
    <property type="entry name" value="Clavaminate synthase-like"/>
    <property type="match status" value="1"/>
</dbReference>
<name>A0A1Q9EY06_SYMMI</name>
<protein>
    <submittedName>
        <fullName evidence="1">Uncharacterized protein</fullName>
    </submittedName>
</protein>
<sequence>MSAVEKQLDLDQAVEPSCGAMASANNEEILHADFLGGPTAMAAFEQDGFCMFDCFLRPTHLEELRHAFDERMKAPLADDCEVDLGVNWASPDAEPFLRALRDERLLDFLAELCGPNFVAMRLELFEKRPGSLNLIPWHQDTYTTHVGFSWDDATASAGQRPHPVTLVRAVPRPKDEPKPKMAMKLPVLVAFLSLAHLARSDENDVTIGAGVTPVQKVLDLLASMKVRGEEEKQKEALQYAKYEQFCANTQEEKQKSLKDTASQIEILKADLGKISSDIADAEATLPDLTKDIDKWTADKDAAAKERQEERLAYTKAHGEYLKAIQNVGKAYTTLKSQDVDKEQAKSFIQFPDLLEEGTDGVSAEADALSAPSGARAAIQAFLAENSEISVAAEGPGKAKGYEFGSDKILDLLKQLEGKFKKERMTMEKEEMDKKHSHELLLQTWKSQIAGAEKTRDDKVASKLKKEQTKASKEKDLADLVKLSEDDTKYLEDVKVTCTQKAEDFKERQGLRGEELAAIDKAADAIRGTVLKVSVMLRGRLK</sequence>